<dbReference type="Gene3D" id="1.10.357.10">
    <property type="entry name" value="Tetracycline Repressor, domain 2"/>
    <property type="match status" value="1"/>
</dbReference>
<accession>A0ABP9RKJ4</accession>
<dbReference type="Pfam" id="PF00440">
    <property type="entry name" value="TetR_N"/>
    <property type="match status" value="1"/>
</dbReference>
<dbReference type="InterPro" id="IPR009057">
    <property type="entry name" value="Homeodomain-like_sf"/>
</dbReference>
<evidence type="ECO:0000259" key="2">
    <source>
        <dbReference type="Pfam" id="PF00440"/>
    </source>
</evidence>
<reference evidence="4" key="1">
    <citation type="journal article" date="2019" name="Int. J. Syst. Evol. Microbiol.">
        <title>The Global Catalogue of Microorganisms (GCM) 10K type strain sequencing project: providing services to taxonomists for standard genome sequencing and annotation.</title>
        <authorList>
            <consortium name="The Broad Institute Genomics Platform"/>
            <consortium name="The Broad Institute Genome Sequencing Center for Infectious Disease"/>
            <person name="Wu L."/>
            <person name="Ma J."/>
        </authorList>
    </citation>
    <scope>NUCLEOTIDE SEQUENCE [LARGE SCALE GENOMIC DNA]</scope>
    <source>
        <strain evidence="4">JCM 18304</strain>
    </source>
</reference>
<protein>
    <recommendedName>
        <fullName evidence="2">HTH tetR-type domain-containing protein</fullName>
    </recommendedName>
</protein>
<evidence type="ECO:0000313" key="3">
    <source>
        <dbReference type="EMBL" id="GAA5179542.1"/>
    </source>
</evidence>
<dbReference type="RefSeq" id="WP_345626470.1">
    <property type="nucleotide sequence ID" value="NZ_BAABJQ010000002.1"/>
</dbReference>
<name>A0ABP9RKJ4_9ACTN</name>
<feature type="domain" description="HTH tetR-type" evidence="2">
    <location>
        <begin position="15"/>
        <end position="53"/>
    </location>
</feature>
<dbReference type="EMBL" id="BAABJQ010000002">
    <property type="protein sequence ID" value="GAA5179542.1"/>
    <property type="molecule type" value="Genomic_DNA"/>
</dbReference>
<organism evidence="3 4">
    <name type="scientific">Rugosimonospora acidiphila</name>
    <dbReference type="NCBI Taxonomy" id="556531"/>
    <lineage>
        <taxon>Bacteria</taxon>
        <taxon>Bacillati</taxon>
        <taxon>Actinomycetota</taxon>
        <taxon>Actinomycetes</taxon>
        <taxon>Micromonosporales</taxon>
        <taxon>Micromonosporaceae</taxon>
        <taxon>Rugosimonospora</taxon>
    </lineage>
</organism>
<gene>
    <name evidence="3" type="ORF">GCM10023322_09800</name>
</gene>
<proteinExistence type="predicted"/>
<comment type="caution">
    <text evidence="3">The sequence shown here is derived from an EMBL/GenBank/DDBJ whole genome shotgun (WGS) entry which is preliminary data.</text>
</comment>
<dbReference type="SUPFAM" id="SSF46689">
    <property type="entry name" value="Homeodomain-like"/>
    <property type="match status" value="1"/>
</dbReference>
<dbReference type="InterPro" id="IPR001647">
    <property type="entry name" value="HTH_TetR"/>
</dbReference>
<keyword evidence="1" id="KW-0238">DNA-binding</keyword>
<keyword evidence="4" id="KW-1185">Reference proteome</keyword>
<sequence>MSLTTAAQEALRGQLLDAAERVFYLRGIQAVNMSEVRAAADLPMRRVYQRFPTTSGSTSLITGIVTAAGFTAGVANASH</sequence>
<dbReference type="Proteomes" id="UP001501570">
    <property type="component" value="Unassembled WGS sequence"/>
</dbReference>
<evidence type="ECO:0000313" key="4">
    <source>
        <dbReference type="Proteomes" id="UP001501570"/>
    </source>
</evidence>
<evidence type="ECO:0000256" key="1">
    <source>
        <dbReference type="ARBA" id="ARBA00023125"/>
    </source>
</evidence>